<dbReference type="EMBL" id="CAVLEF010000002">
    <property type="protein sequence ID" value="CAK1541362.1"/>
    <property type="molecule type" value="Genomic_DNA"/>
</dbReference>
<dbReference type="Gene3D" id="4.10.60.30">
    <property type="entry name" value="Nanos, RNA-binding domain"/>
    <property type="match status" value="1"/>
</dbReference>
<dbReference type="GO" id="GO:0008270">
    <property type="term" value="F:zinc ion binding"/>
    <property type="evidence" value="ECO:0007669"/>
    <property type="project" value="UniProtKB-KW"/>
</dbReference>
<keyword evidence="7 8" id="KW-0694">RNA-binding</keyword>
<evidence type="ECO:0000256" key="9">
    <source>
        <dbReference type="SAM" id="MobiDB-lite"/>
    </source>
</evidence>
<evidence type="ECO:0000256" key="6">
    <source>
        <dbReference type="ARBA" id="ARBA00022845"/>
    </source>
</evidence>
<feature type="region of interest" description="Disordered" evidence="9">
    <location>
        <begin position="44"/>
        <end position="66"/>
    </location>
</feature>
<feature type="compositionally biased region" description="Basic residues" evidence="9">
    <location>
        <begin position="433"/>
        <end position="444"/>
    </location>
</feature>
<sequence length="502" mass="57309">MDNFMGWAKRPSSTPTNTLPIYTAQAAPRAQISSIDEARNEFHRNGIDSPYEPEETPRPSSKDTSNCKHLQTRLLILCPYHTVRTGKIHKYSLFADLTGFGPPRQYLKQMSCPVERFVESNPYQNFPSTVNDVTTSTATPFYQAPSFSPEQQQNVFNLNQEKVYWNFPQPNEFVPRQDISRSYAPTVEEIYLYNDTLTSLWNTGSNSVPVDKIKPFEPGHNTYAPFACGLDSQSYPAKLSTPNVQESPIQFKPSGTAMTFFEQESVNVPIQNEPLVPNTTPEASLKENEVDQTSNDPPKTTEDQSETPKRKSSIEGLDMFEHLKNMNVDLNNITPEQLEAALPIIYLIKGLENHYMFQKKKLPQYCRFCRNNGERETVCKSHVLRIEGRVTCPILRALKCTKCGAHGDDAHTIKYCPLATPEERKVSTMLMQSRRHSSERRRNPRPLSGEFPLESARFAPTHSYREVSRDAPRDGADRNCNNNLQLHPLWAELEHYLERQTV</sequence>
<name>A0AAV1IW23_9NEOP</name>
<dbReference type="InterPro" id="IPR024161">
    <property type="entry name" value="Znf_nanos-typ"/>
</dbReference>
<feature type="region of interest" description="Disordered" evidence="9">
    <location>
        <begin position="1"/>
        <end position="20"/>
    </location>
</feature>
<keyword evidence="6 8" id="KW-0810">Translation regulation</keyword>
<dbReference type="GO" id="GO:0006417">
    <property type="term" value="P:regulation of translation"/>
    <property type="evidence" value="ECO:0007669"/>
    <property type="project" value="UniProtKB-UniRule"/>
</dbReference>
<dbReference type="Proteomes" id="UP001497472">
    <property type="component" value="Unassembled WGS sequence"/>
</dbReference>
<protein>
    <recommendedName>
        <fullName evidence="10">Nanos-type domain-containing protein</fullName>
    </recommendedName>
</protein>
<dbReference type="AlphaFoldDB" id="A0AAV1IW23"/>
<dbReference type="PROSITE" id="PS51522">
    <property type="entry name" value="ZF_NANOS"/>
    <property type="match status" value="1"/>
</dbReference>
<evidence type="ECO:0000256" key="7">
    <source>
        <dbReference type="ARBA" id="ARBA00022884"/>
    </source>
</evidence>
<dbReference type="InterPro" id="IPR038129">
    <property type="entry name" value="Nanos_sf"/>
</dbReference>
<proteinExistence type="inferred from homology"/>
<comment type="similarity">
    <text evidence="8">Belongs to the nanos family.</text>
</comment>
<evidence type="ECO:0000259" key="10">
    <source>
        <dbReference type="PROSITE" id="PS51522"/>
    </source>
</evidence>
<feature type="domain" description="Nanos-type" evidence="10">
    <location>
        <begin position="365"/>
        <end position="418"/>
    </location>
</feature>
<evidence type="ECO:0000256" key="3">
    <source>
        <dbReference type="ARBA" id="ARBA00022723"/>
    </source>
</evidence>
<reference evidence="11 12" key="1">
    <citation type="submission" date="2023-11" db="EMBL/GenBank/DDBJ databases">
        <authorList>
            <person name="Okamura Y."/>
        </authorList>
    </citation>
    <scope>NUCLEOTIDE SEQUENCE [LARGE SCALE GENOMIC DNA]</scope>
</reference>
<comment type="subcellular location">
    <subcellularLocation>
        <location evidence="1">Cytoplasm</location>
    </subcellularLocation>
</comment>
<comment type="caution">
    <text evidence="11">The sequence shown here is derived from an EMBL/GenBank/DDBJ whole genome shotgun (WGS) entry which is preliminary data.</text>
</comment>
<feature type="region of interest" description="Disordered" evidence="9">
    <location>
        <begin position="270"/>
        <end position="312"/>
    </location>
</feature>
<organism evidence="11 12">
    <name type="scientific">Leptosia nina</name>
    <dbReference type="NCBI Taxonomy" id="320188"/>
    <lineage>
        <taxon>Eukaryota</taxon>
        <taxon>Metazoa</taxon>
        <taxon>Ecdysozoa</taxon>
        <taxon>Arthropoda</taxon>
        <taxon>Hexapoda</taxon>
        <taxon>Insecta</taxon>
        <taxon>Pterygota</taxon>
        <taxon>Neoptera</taxon>
        <taxon>Endopterygota</taxon>
        <taxon>Lepidoptera</taxon>
        <taxon>Glossata</taxon>
        <taxon>Ditrysia</taxon>
        <taxon>Papilionoidea</taxon>
        <taxon>Pieridae</taxon>
        <taxon>Pierinae</taxon>
        <taxon>Leptosia</taxon>
    </lineage>
</organism>
<evidence type="ECO:0000256" key="5">
    <source>
        <dbReference type="ARBA" id="ARBA00022833"/>
    </source>
</evidence>
<dbReference type="GO" id="GO:0005737">
    <property type="term" value="C:cytoplasm"/>
    <property type="evidence" value="ECO:0007669"/>
    <property type="project" value="UniProtKB-SubCell"/>
</dbReference>
<evidence type="ECO:0000313" key="12">
    <source>
        <dbReference type="Proteomes" id="UP001497472"/>
    </source>
</evidence>
<evidence type="ECO:0000256" key="4">
    <source>
        <dbReference type="ARBA" id="ARBA00022771"/>
    </source>
</evidence>
<dbReference type="Pfam" id="PF05741">
    <property type="entry name" value="zf-nanos"/>
    <property type="match status" value="1"/>
</dbReference>
<evidence type="ECO:0000256" key="8">
    <source>
        <dbReference type="PROSITE-ProRule" id="PRU00855"/>
    </source>
</evidence>
<keyword evidence="12" id="KW-1185">Reference proteome</keyword>
<gene>
    <name evidence="11" type="ORF">LNINA_LOCUS1352</name>
</gene>
<keyword evidence="5" id="KW-0862">Zinc</keyword>
<dbReference type="InterPro" id="IPR008705">
    <property type="entry name" value="Nanos/Xcar2"/>
</dbReference>
<dbReference type="GO" id="GO:0003723">
    <property type="term" value="F:RNA binding"/>
    <property type="evidence" value="ECO:0007669"/>
    <property type="project" value="UniProtKB-UniRule"/>
</dbReference>
<evidence type="ECO:0000256" key="2">
    <source>
        <dbReference type="ARBA" id="ARBA00022490"/>
    </source>
</evidence>
<keyword evidence="4 8" id="KW-0863">Zinc-finger</keyword>
<keyword evidence="2" id="KW-0963">Cytoplasm</keyword>
<feature type="compositionally biased region" description="Basic and acidic residues" evidence="9">
    <location>
        <begin position="299"/>
        <end position="312"/>
    </location>
</feature>
<keyword evidence="3" id="KW-0479">Metal-binding</keyword>
<accession>A0AAV1IW23</accession>
<evidence type="ECO:0000256" key="1">
    <source>
        <dbReference type="ARBA" id="ARBA00004496"/>
    </source>
</evidence>
<dbReference type="PANTHER" id="PTHR12887">
    <property type="entry name" value="NANOS PROTEIN"/>
    <property type="match status" value="1"/>
</dbReference>
<feature type="region of interest" description="Disordered" evidence="9">
    <location>
        <begin position="430"/>
        <end position="452"/>
    </location>
</feature>
<evidence type="ECO:0000313" key="11">
    <source>
        <dbReference type="EMBL" id="CAK1541362.1"/>
    </source>
</evidence>
<feature type="compositionally biased region" description="Polar residues" evidence="9">
    <location>
        <begin position="11"/>
        <end position="20"/>
    </location>
</feature>